<feature type="signal peptide" evidence="1">
    <location>
        <begin position="1"/>
        <end position="19"/>
    </location>
</feature>
<evidence type="ECO:0000313" key="2">
    <source>
        <dbReference type="EMBL" id="MDT0554423.1"/>
    </source>
</evidence>
<reference evidence="2 3" key="1">
    <citation type="submission" date="2023-09" db="EMBL/GenBank/DDBJ databases">
        <authorList>
            <person name="Rey-Velasco X."/>
        </authorList>
    </citation>
    <scope>NUCLEOTIDE SEQUENCE [LARGE SCALE GENOMIC DNA]</scope>
    <source>
        <strain evidence="2 3">W242</strain>
    </source>
</reference>
<evidence type="ECO:0000313" key="3">
    <source>
        <dbReference type="Proteomes" id="UP001254488"/>
    </source>
</evidence>
<dbReference type="RefSeq" id="WP_311331389.1">
    <property type="nucleotide sequence ID" value="NZ_JAVRHZ010000001.1"/>
</dbReference>
<name>A0ABU2Y8A1_9FLAO</name>
<keyword evidence="1" id="KW-0732">Signal</keyword>
<protein>
    <submittedName>
        <fullName evidence="2">DUF2141 domain-containing protein</fullName>
    </submittedName>
</protein>
<comment type="caution">
    <text evidence="2">The sequence shown here is derived from an EMBL/GenBank/DDBJ whole genome shotgun (WGS) entry which is preliminary data.</text>
</comment>
<keyword evidence="3" id="KW-1185">Reference proteome</keyword>
<organism evidence="2 3">
    <name type="scientific">Patiriisocius hiemis</name>
    <dbReference type="NCBI Taxonomy" id="3075604"/>
    <lineage>
        <taxon>Bacteria</taxon>
        <taxon>Pseudomonadati</taxon>
        <taxon>Bacteroidota</taxon>
        <taxon>Flavobacteriia</taxon>
        <taxon>Flavobacteriales</taxon>
        <taxon>Flavobacteriaceae</taxon>
        <taxon>Patiriisocius</taxon>
    </lineage>
</organism>
<proteinExistence type="predicted"/>
<dbReference type="Proteomes" id="UP001254488">
    <property type="component" value="Unassembled WGS sequence"/>
</dbReference>
<dbReference type="Pfam" id="PF09912">
    <property type="entry name" value="DUF2141"/>
    <property type="match status" value="1"/>
</dbReference>
<accession>A0ABU2Y8A1</accession>
<dbReference type="EMBL" id="JAVRHZ010000001">
    <property type="protein sequence ID" value="MDT0554423.1"/>
    <property type="molecule type" value="Genomic_DNA"/>
</dbReference>
<sequence length="137" mass="14955">MQTVLVYLALLISGLGLQAQNAIDVSITNIKSNEGTLKVGLYNSEATFLATTFISKNSAIENNRVIVTFEDVPDGTYAISTFHDEDNNGKLNMMMGMIPSEDYACSNGAKGFFGPPKWKDASFEINNDESKSITIKM</sequence>
<feature type="chain" id="PRO_5045803874" evidence="1">
    <location>
        <begin position="20"/>
        <end position="137"/>
    </location>
</feature>
<gene>
    <name evidence="2" type="ORF">RM538_00285</name>
</gene>
<dbReference type="InterPro" id="IPR018673">
    <property type="entry name" value="DUF2141"/>
</dbReference>
<evidence type="ECO:0000256" key="1">
    <source>
        <dbReference type="SAM" id="SignalP"/>
    </source>
</evidence>